<dbReference type="Proteomes" id="UP000436138">
    <property type="component" value="Chromosome"/>
</dbReference>
<keyword evidence="3" id="KW-1185">Reference proteome</keyword>
<proteinExistence type="predicted"/>
<evidence type="ECO:0000313" key="3">
    <source>
        <dbReference type="Proteomes" id="UP000436138"/>
    </source>
</evidence>
<gene>
    <name evidence="2" type="ORF">GQF42_07340</name>
</gene>
<dbReference type="AlphaFoldDB" id="A0A6I6MVQ2"/>
<reference evidence="2 3" key="1">
    <citation type="submission" date="2019-12" db="EMBL/GenBank/DDBJ databases">
        <title>Streptomyces sp. strain T44 isolated from rhizosphere soil of Broussonetia papyrifera.</title>
        <authorList>
            <person name="Mo P."/>
        </authorList>
    </citation>
    <scope>NUCLEOTIDE SEQUENCE [LARGE SCALE GENOMIC DNA]</scope>
    <source>
        <strain evidence="2 3">T44</strain>
    </source>
</reference>
<dbReference type="Pfam" id="PF14065">
    <property type="entry name" value="Pvc16_N"/>
    <property type="match status" value="1"/>
</dbReference>
<evidence type="ECO:0000313" key="2">
    <source>
        <dbReference type="EMBL" id="QHA03114.1"/>
    </source>
</evidence>
<dbReference type="InterPro" id="IPR025351">
    <property type="entry name" value="Pvc16_N"/>
</dbReference>
<evidence type="ECO:0000259" key="1">
    <source>
        <dbReference type="Pfam" id="PF14065"/>
    </source>
</evidence>
<dbReference type="KEGG" id="sbro:GQF42_07340"/>
<name>A0A6I6MVQ2_9ACTN</name>
<protein>
    <submittedName>
        <fullName evidence="2">DUF4255 domain-containing protein</fullName>
    </submittedName>
</protein>
<dbReference type="RefSeq" id="WP_158918787.1">
    <property type="nucleotide sequence ID" value="NZ_CP047020.1"/>
</dbReference>
<dbReference type="EMBL" id="CP047020">
    <property type="protein sequence ID" value="QHA03114.1"/>
    <property type="molecule type" value="Genomic_DNA"/>
</dbReference>
<organism evidence="2 3">
    <name type="scientific">Streptomyces broussonetiae</name>
    <dbReference type="NCBI Taxonomy" id="2686304"/>
    <lineage>
        <taxon>Bacteria</taxon>
        <taxon>Bacillati</taxon>
        <taxon>Actinomycetota</taxon>
        <taxon>Actinomycetes</taxon>
        <taxon>Kitasatosporales</taxon>
        <taxon>Streptomycetaceae</taxon>
        <taxon>Streptomyces</taxon>
    </lineage>
</organism>
<sequence>MSNTLAVATVTEALRQQIAQSLAPDIPFAVDVAARKPPTDPPAEPTITIFLYQVTPNASLRSTDAPTRAADGTVLTRPSAALDLHYLISFYGEEAELIPQRLLGCVVRTLHESPVLSKAMIEAAAEQPYLQGTDLAAAPQRVRFTPTALDIDDTSKLWGMLYQNNTPYALSLIYQGIAVLIDGRSTPVEPKPVKTRTVHAVPDAG</sequence>
<feature type="domain" description="Pvc16 N-terminal" evidence="1">
    <location>
        <begin position="9"/>
        <end position="194"/>
    </location>
</feature>
<accession>A0A6I6MVQ2</accession>